<feature type="transmembrane region" description="Helical" evidence="5">
    <location>
        <begin position="80"/>
        <end position="101"/>
    </location>
</feature>
<dbReference type="OrthoDB" id="262547at2759"/>
<dbReference type="GO" id="GO:0005385">
    <property type="term" value="F:zinc ion transmembrane transporter activity"/>
    <property type="evidence" value="ECO:0007669"/>
    <property type="project" value="TreeGrafter"/>
</dbReference>
<evidence type="ECO:0008006" key="8">
    <source>
        <dbReference type="Google" id="ProtNLM"/>
    </source>
</evidence>
<feature type="transmembrane region" description="Helical" evidence="5">
    <location>
        <begin position="299"/>
        <end position="320"/>
    </location>
</feature>
<sequence length="321" mass="33768">MGLTNAELGLVLTTVAGSATALGAAVVFSERLVQLASKPFLAGALGLSSGVMLYVSFVEIFVKALDGFADSSAFGDSDAYLMATAALFGGMGFMSGLDALVHWLDPNRSAHHASDPRKHMADPAPDLAPCCELDDGVFDEIERRRAAAAAGAPAAADEPPKADDTTKDKRLESMGMMTALAIGIHNFPEGLATFVATLDDPAVGASLAIAIAIHNIPEGLCVSIPIYFATGDRWKAFRWALLSGVSEIVGALLGWALLKDHFDNLLYGIVFGMVAGMMIMICLNELIPTAHRYDPRDRVVTKSIVAGMAVMAASLCLFVYG</sequence>
<dbReference type="GO" id="GO:0016020">
    <property type="term" value="C:membrane"/>
    <property type="evidence" value="ECO:0007669"/>
    <property type="project" value="UniProtKB-SubCell"/>
</dbReference>
<name>A0A8J2SXP3_9STRA</name>
<dbReference type="Pfam" id="PF02535">
    <property type="entry name" value="Zip"/>
    <property type="match status" value="1"/>
</dbReference>
<feature type="transmembrane region" description="Helical" evidence="5">
    <location>
        <begin position="239"/>
        <end position="258"/>
    </location>
</feature>
<organism evidence="6 7">
    <name type="scientific">Pelagomonas calceolata</name>
    <dbReference type="NCBI Taxonomy" id="35677"/>
    <lineage>
        <taxon>Eukaryota</taxon>
        <taxon>Sar</taxon>
        <taxon>Stramenopiles</taxon>
        <taxon>Ochrophyta</taxon>
        <taxon>Pelagophyceae</taxon>
        <taxon>Pelagomonadales</taxon>
        <taxon>Pelagomonadaceae</taxon>
        <taxon>Pelagomonas</taxon>
    </lineage>
</organism>
<dbReference type="NCBIfam" id="NF003243">
    <property type="entry name" value="PRK04201.1"/>
    <property type="match status" value="1"/>
</dbReference>
<reference evidence="6" key="1">
    <citation type="submission" date="2021-11" db="EMBL/GenBank/DDBJ databases">
        <authorList>
            <consortium name="Genoscope - CEA"/>
            <person name="William W."/>
        </authorList>
    </citation>
    <scope>NUCLEOTIDE SEQUENCE</scope>
</reference>
<keyword evidence="3 5" id="KW-1133">Transmembrane helix</keyword>
<comment type="subcellular location">
    <subcellularLocation>
        <location evidence="1">Membrane</location>
        <topology evidence="1">Multi-pass membrane protein</topology>
    </subcellularLocation>
</comment>
<proteinExistence type="predicted"/>
<protein>
    <recommendedName>
        <fullName evidence="8">Zinc transporter ZupT</fullName>
    </recommendedName>
</protein>
<evidence type="ECO:0000256" key="5">
    <source>
        <dbReference type="SAM" id="Phobius"/>
    </source>
</evidence>
<dbReference type="Proteomes" id="UP000789595">
    <property type="component" value="Unassembled WGS sequence"/>
</dbReference>
<evidence type="ECO:0000256" key="1">
    <source>
        <dbReference type="ARBA" id="ARBA00004141"/>
    </source>
</evidence>
<dbReference type="EMBL" id="CAKKNE010000005">
    <property type="protein sequence ID" value="CAH0377187.1"/>
    <property type="molecule type" value="Genomic_DNA"/>
</dbReference>
<keyword evidence="2 5" id="KW-0812">Transmembrane</keyword>
<evidence type="ECO:0000256" key="2">
    <source>
        <dbReference type="ARBA" id="ARBA00022692"/>
    </source>
</evidence>
<keyword evidence="7" id="KW-1185">Reference proteome</keyword>
<feature type="transmembrane region" description="Helical" evidence="5">
    <location>
        <begin position="264"/>
        <end position="287"/>
    </location>
</feature>
<evidence type="ECO:0000256" key="3">
    <source>
        <dbReference type="ARBA" id="ARBA00022989"/>
    </source>
</evidence>
<evidence type="ECO:0000313" key="6">
    <source>
        <dbReference type="EMBL" id="CAH0377187.1"/>
    </source>
</evidence>
<keyword evidence="4 5" id="KW-0472">Membrane</keyword>
<dbReference type="AlphaFoldDB" id="A0A8J2SXP3"/>
<accession>A0A8J2SXP3</accession>
<gene>
    <name evidence="6" type="ORF">PECAL_5P17560</name>
</gene>
<evidence type="ECO:0000313" key="7">
    <source>
        <dbReference type="Proteomes" id="UP000789595"/>
    </source>
</evidence>
<dbReference type="InterPro" id="IPR003689">
    <property type="entry name" value="ZIP"/>
</dbReference>
<evidence type="ECO:0000256" key="4">
    <source>
        <dbReference type="ARBA" id="ARBA00023136"/>
    </source>
</evidence>
<dbReference type="PANTHER" id="PTHR11040">
    <property type="entry name" value="ZINC/IRON TRANSPORTER"/>
    <property type="match status" value="1"/>
</dbReference>
<dbReference type="PANTHER" id="PTHR11040:SF205">
    <property type="entry name" value="ZINC TRANSPORTER ZUPT"/>
    <property type="match status" value="1"/>
</dbReference>
<comment type="caution">
    <text evidence="6">The sequence shown here is derived from an EMBL/GenBank/DDBJ whole genome shotgun (WGS) entry which is preliminary data.</text>
</comment>
<feature type="transmembrane region" description="Helical" evidence="5">
    <location>
        <begin position="40"/>
        <end position="60"/>
    </location>
</feature>
<feature type="transmembrane region" description="Helical" evidence="5">
    <location>
        <begin position="6"/>
        <end position="28"/>
    </location>
</feature>